<dbReference type="InterPro" id="IPR009936">
    <property type="entry name" value="DUF1468"/>
</dbReference>
<feature type="transmembrane region" description="Helical" evidence="1">
    <location>
        <begin position="130"/>
        <end position="153"/>
    </location>
</feature>
<evidence type="ECO:0000259" key="2">
    <source>
        <dbReference type="Pfam" id="PF07331"/>
    </source>
</evidence>
<accession>A6F550</accession>
<keyword evidence="4" id="KW-1185">Reference proteome</keyword>
<dbReference type="AlphaFoldDB" id="A6F550"/>
<dbReference type="Pfam" id="PF07331">
    <property type="entry name" value="TctB"/>
    <property type="match status" value="1"/>
</dbReference>
<name>A6F550_9GAMM</name>
<feature type="transmembrane region" description="Helical" evidence="1">
    <location>
        <begin position="90"/>
        <end position="118"/>
    </location>
</feature>
<comment type="caution">
    <text evidence="3">The sequence shown here is derived from an EMBL/GenBank/DDBJ whole genome shotgun (WGS) entry which is preliminary data.</text>
</comment>
<evidence type="ECO:0000313" key="4">
    <source>
        <dbReference type="Proteomes" id="UP000005856"/>
    </source>
</evidence>
<evidence type="ECO:0000313" key="3">
    <source>
        <dbReference type="EMBL" id="EDM46124.1"/>
    </source>
</evidence>
<dbReference type="STRING" id="443152.MDG893_15362"/>
<protein>
    <recommendedName>
        <fullName evidence="2">DUF1468 domain-containing protein</fullName>
    </recommendedName>
</protein>
<dbReference type="EMBL" id="ABCP01000052">
    <property type="protein sequence ID" value="EDM46124.1"/>
    <property type="molecule type" value="Genomic_DNA"/>
</dbReference>
<keyword evidence="1" id="KW-1133">Transmembrane helix</keyword>
<feature type="domain" description="DUF1468" evidence="2">
    <location>
        <begin position="9"/>
        <end position="151"/>
    </location>
</feature>
<feature type="transmembrane region" description="Helical" evidence="1">
    <location>
        <begin position="38"/>
        <end position="59"/>
    </location>
</feature>
<feature type="transmembrane region" description="Helical" evidence="1">
    <location>
        <begin position="6"/>
        <end position="26"/>
    </location>
</feature>
<dbReference type="OrthoDB" id="2931510at2"/>
<evidence type="ECO:0000256" key="1">
    <source>
        <dbReference type="SAM" id="Phobius"/>
    </source>
</evidence>
<reference evidence="3 4" key="1">
    <citation type="submission" date="2007-06" db="EMBL/GenBank/DDBJ databases">
        <authorList>
            <person name="Green D."/>
            <person name="Ferriera S."/>
            <person name="Johnson J."/>
            <person name="Kravitz S."/>
            <person name="Beeson K."/>
            <person name="Sutton G."/>
            <person name="Rogers Y.-H."/>
            <person name="Friedman R."/>
            <person name="Frazier M."/>
            <person name="Venter J.C."/>
        </authorList>
    </citation>
    <scope>NUCLEOTIDE SEQUENCE [LARGE SCALE GENOMIC DNA]</scope>
    <source>
        <strain evidence="3 4">DG893</strain>
    </source>
</reference>
<keyword evidence="1" id="KW-0812">Transmembrane</keyword>
<keyword evidence="1" id="KW-0472">Membrane</keyword>
<proteinExistence type="predicted"/>
<sequence>MVQLNARTVFSLLICLFAALMLFQTFDLRSDAALVPRVIGVPLLVLAAFQFLCDLFPALGIRFSFAGTDKGALDNSSHDEGSGLKGNYLFVAWMALFVVAIYFAGVIAGILIAFFVYLKCLIRQSWTLSVLYTLFFALSVYLIFVQGMGVYYFTSPVG</sequence>
<gene>
    <name evidence="3" type="ORF">MDG893_15362</name>
</gene>
<organism evidence="3 4">
    <name type="scientific">Marinobacter algicola DG893</name>
    <dbReference type="NCBI Taxonomy" id="443152"/>
    <lineage>
        <taxon>Bacteria</taxon>
        <taxon>Pseudomonadati</taxon>
        <taxon>Pseudomonadota</taxon>
        <taxon>Gammaproteobacteria</taxon>
        <taxon>Pseudomonadales</taxon>
        <taxon>Marinobacteraceae</taxon>
        <taxon>Marinobacter</taxon>
    </lineage>
</organism>
<dbReference type="RefSeq" id="WP_007155384.1">
    <property type="nucleotide sequence ID" value="NZ_ABCP01000052.1"/>
</dbReference>
<dbReference type="Proteomes" id="UP000005856">
    <property type="component" value="Unassembled WGS sequence"/>
</dbReference>